<dbReference type="Pfam" id="PF13480">
    <property type="entry name" value="Acetyltransf_6"/>
    <property type="match status" value="1"/>
</dbReference>
<protein>
    <submittedName>
        <fullName evidence="2">GNAT family N-acetyltransferase</fullName>
    </submittedName>
</protein>
<feature type="domain" description="BioF2-like acetyltransferase" evidence="1">
    <location>
        <begin position="180"/>
        <end position="323"/>
    </location>
</feature>
<dbReference type="Proteomes" id="UP000286100">
    <property type="component" value="Unassembled WGS sequence"/>
</dbReference>
<sequence length="360" mass="39166">MPEALAGAAPYPVAERTRGLAPTIDAVARVAPNTHRFLRRGWFAASLARYGGDDEASTISVVRACDGAALALPLAPIGPRWLRAAAVPGCYWPFRSFPLASDARDDELAAALTLLAADTRLLRIGPVYADDPAAARLRSVAEAAGWRVLSRHIATSYLLDIEAARGEGAWPRNSTLRKNRFHEKHLGEHGALEWRFVSGADWTPEIFDDLAVIEEKSWIAERTDGADAKFTRAGHGGFWRAATEDPELAEAMWAAILYVDGRPAAFSFDLNQGRTKYAIANSYDPVFAKHSPGKLLYYRNLMRGIEDGLTRVDWGAGDSGYKRVIGAEQGPEIVDLLFAAPGLPAVLAQVFGGIWRRSGN</sequence>
<evidence type="ECO:0000313" key="3">
    <source>
        <dbReference type="Proteomes" id="UP000286100"/>
    </source>
</evidence>
<dbReference type="OrthoDB" id="7402898at2"/>
<proteinExistence type="predicted"/>
<keyword evidence="3" id="KW-1185">Reference proteome</keyword>
<keyword evidence="2" id="KW-0808">Transferase</keyword>
<name>A0A418WSR1_9SPHN</name>
<evidence type="ECO:0000259" key="1">
    <source>
        <dbReference type="Pfam" id="PF13480"/>
    </source>
</evidence>
<dbReference type="AlphaFoldDB" id="A0A418WSR1"/>
<accession>A0A418WSR1</accession>
<dbReference type="InterPro" id="IPR016181">
    <property type="entry name" value="Acyl_CoA_acyltransferase"/>
</dbReference>
<evidence type="ECO:0000313" key="2">
    <source>
        <dbReference type="EMBL" id="RJF94308.1"/>
    </source>
</evidence>
<dbReference type="InterPro" id="IPR038740">
    <property type="entry name" value="BioF2-like_GNAT_dom"/>
</dbReference>
<gene>
    <name evidence="2" type="ORF">D3876_07320</name>
</gene>
<dbReference type="GO" id="GO:0016740">
    <property type="term" value="F:transferase activity"/>
    <property type="evidence" value="ECO:0007669"/>
    <property type="project" value="UniProtKB-KW"/>
</dbReference>
<dbReference type="SUPFAM" id="SSF55729">
    <property type="entry name" value="Acyl-CoA N-acyltransferases (Nat)"/>
    <property type="match status" value="1"/>
</dbReference>
<organism evidence="2 3">
    <name type="scientific">Sphingomonas cavernae</name>
    <dbReference type="NCBI Taxonomy" id="2320861"/>
    <lineage>
        <taxon>Bacteria</taxon>
        <taxon>Pseudomonadati</taxon>
        <taxon>Pseudomonadota</taxon>
        <taxon>Alphaproteobacteria</taxon>
        <taxon>Sphingomonadales</taxon>
        <taxon>Sphingomonadaceae</taxon>
        <taxon>Sphingomonas</taxon>
    </lineage>
</organism>
<dbReference type="EMBL" id="QYUM01000002">
    <property type="protein sequence ID" value="RJF94308.1"/>
    <property type="molecule type" value="Genomic_DNA"/>
</dbReference>
<reference evidence="2 3" key="1">
    <citation type="submission" date="2018-09" db="EMBL/GenBank/DDBJ databases">
        <authorList>
            <person name="Zhu H."/>
        </authorList>
    </citation>
    <scope>NUCLEOTIDE SEQUENCE [LARGE SCALE GENOMIC DNA]</scope>
    <source>
        <strain evidence="2 3">K2R01-6</strain>
    </source>
</reference>
<comment type="caution">
    <text evidence="2">The sequence shown here is derived from an EMBL/GenBank/DDBJ whole genome shotgun (WGS) entry which is preliminary data.</text>
</comment>